<dbReference type="Pfam" id="PF00004">
    <property type="entry name" value="AAA"/>
    <property type="match status" value="1"/>
</dbReference>
<dbReference type="Proteomes" id="UP000054823">
    <property type="component" value="Unassembled WGS sequence"/>
</dbReference>
<dbReference type="AlphaFoldDB" id="A0A0N7LRI7"/>
<dbReference type="FunFam" id="1.20.272.10:FF:000001">
    <property type="entry name" value="Putative AAA family ATPase"/>
    <property type="match status" value="1"/>
</dbReference>
<comment type="similarity">
    <text evidence="2">Belongs to the AAA ATPase family. RarA/MGS1/WRNIP1 subfamily.</text>
</comment>
<dbReference type="SUPFAM" id="SSF52540">
    <property type="entry name" value="P-loop containing nucleoside triphosphate hydrolases"/>
    <property type="match status" value="1"/>
</dbReference>
<feature type="region of interest" description="Disordered" evidence="7">
    <location>
        <begin position="1"/>
        <end position="21"/>
    </location>
</feature>
<evidence type="ECO:0000256" key="5">
    <source>
        <dbReference type="ARBA" id="ARBA00022741"/>
    </source>
</evidence>
<protein>
    <recommendedName>
        <fullName evidence="3">Replication-associated recombination protein A</fullName>
    </recommendedName>
</protein>
<dbReference type="PANTHER" id="PTHR13779">
    <property type="entry name" value="WERNER HELICASE-INTERACTING PROTEIN 1 FAMILY MEMBER"/>
    <property type="match status" value="1"/>
</dbReference>
<dbReference type="Gene3D" id="1.20.272.10">
    <property type="match status" value="1"/>
</dbReference>
<evidence type="ECO:0000256" key="7">
    <source>
        <dbReference type="SAM" id="MobiDB-lite"/>
    </source>
</evidence>
<evidence type="ECO:0000256" key="1">
    <source>
        <dbReference type="ARBA" id="ARBA00002393"/>
    </source>
</evidence>
<organism evidence="9 10">
    <name type="scientific">Shimia marina</name>
    <dbReference type="NCBI Taxonomy" id="321267"/>
    <lineage>
        <taxon>Bacteria</taxon>
        <taxon>Pseudomonadati</taxon>
        <taxon>Pseudomonadota</taxon>
        <taxon>Alphaproteobacteria</taxon>
        <taxon>Rhodobacterales</taxon>
        <taxon>Roseobacteraceae</taxon>
    </lineage>
</organism>
<keyword evidence="5" id="KW-0547">Nucleotide-binding</keyword>
<evidence type="ECO:0000313" key="10">
    <source>
        <dbReference type="Proteomes" id="UP000054823"/>
    </source>
</evidence>
<keyword evidence="6" id="KW-0067">ATP-binding</keyword>
<dbReference type="InterPro" id="IPR003593">
    <property type="entry name" value="AAA+_ATPase"/>
</dbReference>
<dbReference type="GO" id="GO:0006261">
    <property type="term" value="P:DNA-templated DNA replication"/>
    <property type="evidence" value="ECO:0007669"/>
    <property type="project" value="TreeGrafter"/>
</dbReference>
<keyword evidence="4" id="KW-0235">DNA replication</keyword>
<reference evidence="9 10" key="1">
    <citation type="submission" date="2015-09" db="EMBL/GenBank/DDBJ databases">
        <authorList>
            <consortium name="Swine Surveillance"/>
        </authorList>
    </citation>
    <scope>NUCLEOTIDE SEQUENCE [LARGE SCALE GENOMIC DNA]</scope>
    <source>
        <strain evidence="9 10">CECT 7688</strain>
    </source>
</reference>
<dbReference type="PANTHER" id="PTHR13779:SF7">
    <property type="entry name" value="ATPASE WRNIP1"/>
    <property type="match status" value="1"/>
</dbReference>
<sequence length="440" mass="48106">MADLFDSPSADNGVVAQGEAPRPLADRLRPKALGEVIGQQQVLGAEAPLGVMLSSGSLSSLVFWGPPGVGKTTIARLLADETDLHFVQISAIFTGVPELRKVFEAAKLRRANGKGTLLFVDEIHRFNKAQQDGFLPHMEDGTILLVGATTENPSFELNAAVLSRAQVLVLERLSLADLEHLAQRAEQEVGKALPLDGMAREALLEMADGDGRALLNLIEQVMAWSVPGKLDSDALATRLMRRAAKYDKSGDEHYSLISALHKSVRGSDPEAALYWYARMLEGGEDPRFLARRITRMACEDIALADPQAQGVCLNAWETYERLGSPEGELALAQAVIYLALAPKTNAGYAAYKAARALAKKTGSEPPPKHILNAPTSLMADQGYGEGYQYDHDAEDGFSGQNYFPEGIKRPVLYTPVERGYERELKRRMEYFAKLRSKRQG</sequence>
<dbReference type="SMART" id="SM00382">
    <property type="entry name" value="AAA"/>
    <property type="match status" value="1"/>
</dbReference>
<dbReference type="InterPro" id="IPR021886">
    <property type="entry name" value="MgsA_C"/>
</dbReference>
<dbReference type="Gene3D" id="3.40.50.300">
    <property type="entry name" value="P-loop containing nucleotide triphosphate hydrolases"/>
    <property type="match status" value="1"/>
</dbReference>
<dbReference type="CDD" id="cd00009">
    <property type="entry name" value="AAA"/>
    <property type="match status" value="1"/>
</dbReference>
<dbReference type="InterPro" id="IPR032423">
    <property type="entry name" value="AAA_assoc_2"/>
</dbReference>
<evidence type="ECO:0000256" key="3">
    <source>
        <dbReference type="ARBA" id="ARBA00020776"/>
    </source>
</evidence>
<dbReference type="InterPro" id="IPR003959">
    <property type="entry name" value="ATPase_AAA_core"/>
</dbReference>
<dbReference type="InterPro" id="IPR027417">
    <property type="entry name" value="P-loop_NTPase"/>
</dbReference>
<evidence type="ECO:0000256" key="6">
    <source>
        <dbReference type="ARBA" id="ARBA00022840"/>
    </source>
</evidence>
<dbReference type="GO" id="GO:0005524">
    <property type="term" value="F:ATP binding"/>
    <property type="evidence" value="ECO:0007669"/>
    <property type="project" value="UniProtKB-KW"/>
</dbReference>
<proteinExistence type="inferred from homology"/>
<comment type="function">
    <text evidence="1">DNA-dependent ATPase that plays important roles in cellular responses to stalled DNA replication processes.</text>
</comment>
<keyword evidence="10" id="KW-1185">Reference proteome</keyword>
<dbReference type="OrthoDB" id="9778364at2"/>
<dbReference type="Pfam" id="PF16193">
    <property type="entry name" value="AAA_assoc_2"/>
    <property type="match status" value="1"/>
</dbReference>
<dbReference type="GO" id="GO:0017116">
    <property type="term" value="F:single-stranded DNA helicase activity"/>
    <property type="evidence" value="ECO:0007669"/>
    <property type="project" value="TreeGrafter"/>
</dbReference>
<dbReference type="Gene3D" id="1.10.3710.10">
    <property type="entry name" value="DNA polymerase III clamp loader subunits, C-terminal domain"/>
    <property type="match status" value="1"/>
</dbReference>
<gene>
    <name evidence="9" type="primary">rarA</name>
    <name evidence="9" type="ORF">SHM7688_00363</name>
</gene>
<dbReference type="SUPFAM" id="SSF48019">
    <property type="entry name" value="post-AAA+ oligomerization domain-like"/>
    <property type="match status" value="1"/>
</dbReference>
<dbReference type="GO" id="GO:0003677">
    <property type="term" value="F:DNA binding"/>
    <property type="evidence" value="ECO:0007669"/>
    <property type="project" value="InterPro"/>
</dbReference>
<feature type="domain" description="AAA+ ATPase" evidence="8">
    <location>
        <begin position="57"/>
        <end position="175"/>
    </location>
</feature>
<dbReference type="STRING" id="321267.SHM7688_00363"/>
<evidence type="ECO:0000259" key="8">
    <source>
        <dbReference type="SMART" id="SM00382"/>
    </source>
</evidence>
<evidence type="ECO:0000313" key="9">
    <source>
        <dbReference type="EMBL" id="CUH50932.1"/>
    </source>
</evidence>
<dbReference type="InterPro" id="IPR051314">
    <property type="entry name" value="AAA_ATPase_RarA/MGS1/WRNIP1"/>
</dbReference>
<dbReference type="FunFam" id="3.40.50.300:FF:000137">
    <property type="entry name" value="Replication-associated recombination protein A"/>
    <property type="match status" value="1"/>
</dbReference>
<dbReference type="RefSeq" id="WP_058238310.1">
    <property type="nucleotide sequence ID" value="NZ_CYPW01000004.1"/>
</dbReference>
<dbReference type="CDD" id="cd18139">
    <property type="entry name" value="HLD_clamp_RarA"/>
    <property type="match status" value="1"/>
</dbReference>
<name>A0A0N7LRI7_9RHOB</name>
<dbReference type="GO" id="GO:0008047">
    <property type="term" value="F:enzyme activator activity"/>
    <property type="evidence" value="ECO:0007669"/>
    <property type="project" value="TreeGrafter"/>
</dbReference>
<dbReference type="GO" id="GO:0000731">
    <property type="term" value="P:DNA synthesis involved in DNA repair"/>
    <property type="evidence" value="ECO:0007669"/>
    <property type="project" value="TreeGrafter"/>
</dbReference>
<dbReference type="InterPro" id="IPR008921">
    <property type="entry name" value="DNA_pol3_clamp-load_cplx_C"/>
</dbReference>
<dbReference type="Pfam" id="PF12002">
    <property type="entry name" value="MgsA_C"/>
    <property type="match status" value="1"/>
</dbReference>
<accession>A0A0N7LRI7</accession>
<evidence type="ECO:0000256" key="4">
    <source>
        <dbReference type="ARBA" id="ARBA00022705"/>
    </source>
</evidence>
<dbReference type="EMBL" id="CYPW01000004">
    <property type="protein sequence ID" value="CUH50932.1"/>
    <property type="molecule type" value="Genomic_DNA"/>
</dbReference>
<dbReference type="GO" id="GO:0016887">
    <property type="term" value="F:ATP hydrolysis activity"/>
    <property type="evidence" value="ECO:0007669"/>
    <property type="project" value="InterPro"/>
</dbReference>
<evidence type="ECO:0000256" key="2">
    <source>
        <dbReference type="ARBA" id="ARBA00008959"/>
    </source>
</evidence>